<dbReference type="GO" id="GO:0003677">
    <property type="term" value="F:DNA binding"/>
    <property type="evidence" value="ECO:0007669"/>
    <property type="project" value="InterPro"/>
</dbReference>
<dbReference type="Proteomes" id="UP000191933">
    <property type="component" value="Unassembled WGS sequence"/>
</dbReference>
<evidence type="ECO:0000313" key="2">
    <source>
        <dbReference type="Proteomes" id="UP000191933"/>
    </source>
</evidence>
<reference evidence="1 2" key="1">
    <citation type="submission" date="2016-01" db="EMBL/GenBank/DDBJ databases">
        <authorList>
            <person name="Regsiter A."/>
            <person name="william w."/>
        </authorList>
    </citation>
    <scope>NUCLEOTIDE SEQUENCE [LARGE SCALE GENOMIC DNA]</scope>
    <source>
        <strain evidence="1 2">CFBP 5494</strain>
    </source>
</reference>
<dbReference type="RefSeq" id="WP_080822776.1">
    <property type="nucleotide sequence ID" value="NZ_LT009718.1"/>
</dbReference>
<dbReference type="InterPro" id="IPR010982">
    <property type="entry name" value="Lambda_DNA-bd_dom_sf"/>
</dbReference>
<name>A0A9W5F1E7_9HYPH</name>
<proteinExistence type="predicted"/>
<gene>
    <name evidence="1" type="ORF">AGR2A_Cc120086</name>
</gene>
<evidence type="ECO:0000313" key="1">
    <source>
        <dbReference type="EMBL" id="CUW87531.1"/>
    </source>
</evidence>
<protein>
    <submittedName>
        <fullName evidence="1">Uncharacterized protein</fullName>
    </submittedName>
</protein>
<keyword evidence="2" id="KW-1185">Reference proteome</keyword>
<dbReference type="AlphaFoldDB" id="A0A9W5F1E7"/>
<sequence>MAKRVWTTEQFQAWLSAAGLSSPQLAAVLDVSERTAKRLRSGEVGVKDAMTARAQEWLGQSRTTTGRDAELLDSYAAQADWADLCQAFPNAHVTGMQSAIARGWTSANSHGFRQLSQPERMPQPARWGDYDLEWIAGVDLPWGVEVREDTDGRPYRVASAERTLLELAVHEAWVGEDDVGECYRGAFHLAEKAPDRGLLIRKAMQRGAQVEDIVQMYIRNYAKI</sequence>
<accession>A0A9W5F1E7</accession>
<comment type="caution">
    <text evidence="1">The sequence shown here is derived from an EMBL/GenBank/DDBJ whole genome shotgun (WGS) entry which is preliminary data.</text>
</comment>
<organism evidence="1 2">
    <name type="scientific">Agrobacterium genomosp. 2 str. CFBP 5494</name>
    <dbReference type="NCBI Taxonomy" id="1183436"/>
    <lineage>
        <taxon>Bacteria</taxon>
        <taxon>Pseudomonadati</taxon>
        <taxon>Pseudomonadota</taxon>
        <taxon>Alphaproteobacteria</taxon>
        <taxon>Hyphomicrobiales</taxon>
        <taxon>Rhizobiaceae</taxon>
        <taxon>Rhizobium/Agrobacterium group</taxon>
        <taxon>Agrobacterium</taxon>
        <taxon>Agrobacterium tumefaciens complex</taxon>
    </lineage>
</organism>
<dbReference type="EMBL" id="FBVY01000004">
    <property type="protein sequence ID" value="CUW87531.1"/>
    <property type="molecule type" value="Genomic_DNA"/>
</dbReference>
<dbReference type="Gene3D" id="1.10.260.40">
    <property type="entry name" value="lambda repressor-like DNA-binding domains"/>
    <property type="match status" value="1"/>
</dbReference>